<name>A0AAD5TVE2_9FUNG</name>
<gene>
    <name evidence="1" type="ORF">HK099_008485</name>
</gene>
<keyword evidence="2" id="KW-1185">Reference proteome</keyword>
<organism evidence="1 2">
    <name type="scientific">Clydaea vesicula</name>
    <dbReference type="NCBI Taxonomy" id="447962"/>
    <lineage>
        <taxon>Eukaryota</taxon>
        <taxon>Fungi</taxon>
        <taxon>Fungi incertae sedis</taxon>
        <taxon>Chytridiomycota</taxon>
        <taxon>Chytridiomycota incertae sedis</taxon>
        <taxon>Chytridiomycetes</taxon>
        <taxon>Lobulomycetales</taxon>
        <taxon>Lobulomycetaceae</taxon>
        <taxon>Clydaea</taxon>
    </lineage>
</organism>
<accession>A0AAD5TVE2</accession>
<sequence length="74" mass="8506">MRPTSVKINLDSFKKKDLNSIPTQVDQGEKDVNNFIKFEMVKDDAKIEFSDNLLLEPELIVVTGPKLQRKRSSK</sequence>
<comment type="caution">
    <text evidence="1">The sequence shown here is derived from an EMBL/GenBank/DDBJ whole genome shotgun (WGS) entry which is preliminary data.</text>
</comment>
<reference evidence="1" key="1">
    <citation type="submission" date="2020-05" db="EMBL/GenBank/DDBJ databases">
        <title>Phylogenomic resolution of chytrid fungi.</title>
        <authorList>
            <person name="Stajich J.E."/>
            <person name="Amses K."/>
            <person name="Simmons R."/>
            <person name="Seto K."/>
            <person name="Myers J."/>
            <person name="Bonds A."/>
            <person name="Quandt C.A."/>
            <person name="Barry K."/>
            <person name="Liu P."/>
            <person name="Grigoriev I."/>
            <person name="Longcore J.E."/>
            <person name="James T.Y."/>
        </authorList>
    </citation>
    <scope>NUCLEOTIDE SEQUENCE</scope>
    <source>
        <strain evidence="1">JEL0476</strain>
    </source>
</reference>
<evidence type="ECO:0000313" key="1">
    <source>
        <dbReference type="EMBL" id="KAJ3209528.1"/>
    </source>
</evidence>
<evidence type="ECO:0000313" key="2">
    <source>
        <dbReference type="Proteomes" id="UP001211065"/>
    </source>
</evidence>
<dbReference type="EMBL" id="JADGJW010000935">
    <property type="protein sequence ID" value="KAJ3209528.1"/>
    <property type="molecule type" value="Genomic_DNA"/>
</dbReference>
<proteinExistence type="predicted"/>
<protein>
    <submittedName>
        <fullName evidence="1">Uncharacterized protein</fullName>
    </submittedName>
</protein>
<dbReference type="Proteomes" id="UP001211065">
    <property type="component" value="Unassembled WGS sequence"/>
</dbReference>
<dbReference type="AlphaFoldDB" id="A0AAD5TVE2"/>